<organism evidence="9 10">
    <name type="scientific">Caenorhabditis elegans</name>
    <dbReference type="NCBI Taxonomy" id="6239"/>
    <lineage>
        <taxon>Eukaryota</taxon>
        <taxon>Metazoa</taxon>
        <taxon>Ecdysozoa</taxon>
        <taxon>Nematoda</taxon>
        <taxon>Chromadorea</taxon>
        <taxon>Rhabditida</taxon>
        <taxon>Rhabditina</taxon>
        <taxon>Rhabditomorpha</taxon>
        <taxon>Rhabditoidea</taxon>
        <taxon>Rhabditidae</taxon>
        <taxon>Peloderinae</taxon>
        <taxon>Caenorhabditis</taxon>
    </lineage>
</organism>
<dbReference type="GeneID" id="3564846"/>
<dbReference type="FunCoup" id="Q4TT98">
    <property type="interactions" value="19"/>
</dbReference>
<evidence type="ECO:0000256" key="8">
    <source>
        <dbReference type="RuleBase" id="RU366017"/>
    </source>
</evidence>
<accession>Q4TT98</accession>
<dbReference type="CTD" id="3564846"/>
<comment type="subcellular location">
    <subcellularLocation>
        <location evidence="1">Membrane</location>
        <topology evidence="1">Single-pass membrane protein</topology>
    </subcellularLocation>
</comment>
<evidence type="ECO:0000256" key="1">
    <source>
        <dbReference type="ARBA" id="ARBA00004167"/>
    </source>
</evidence>
<dbReference type="SMR" id="Q4TT98"/>
<dbReference type="WormBase" id="ZK381.8">
    <property type="protein sequence ID" value="CE48288"/>
    <property type="gene ID" value="WBGene00044352"/>
</dbReference>
<dbReference type="PaxDb" id="6239-ZK381.8"/>
<dbReference type="AGR" id="WB:WBGene00044352"/>
<gene>
    <name evidence="9" type="ORF">CELE_ZK381.8</name>
    <name evidence="9 11" type="ORF">ZK381.8</name>
</gene>
<dbReference type="EC" id="2.4.1.-" evidence="8"/>
<proteinExistence type="inferred from homology"/>
<dbReference type="Proteomes" id="UP000001940">
    <property type="component" value="Chromosome IV"/>
</dbReference>
<dbReference type="GO" id="GO:0016020">
    <property type="term" value="C:membrane"/>
    <property type="evidence" value="ECO:0007669"/>
    <property type="project" value="UniProtKB-SubCell"/>
</dbReference>
<evidence type="ECO:0000313" key="11">
    <source>
        <dbReference type="WormBase" id="ZK381.8"/>
    </source>
</evidence>
<keyword evidence="6" id="KW-1133">Transmembrane helix</keyword>
<dbReference type="OMA" id="CELPQRK"/>
<reference evidence="9 10" key="1">
    <citation type="journal article" date="1998" name="Science">
        <title>Genome sequence of the nematode C. elegans: a platform for investigating biology.</title>
        <authorList>
            <consortium name="The C. elegans sequencing consortium"/>
            <person name="Sulson J.E."/>
            <person name="Waterston R."/>
        </authorList>
    </citation>
    <scope>NUCLEOTIDE SEQUENCE [LARGE SCALE GENOMIC DNA]</scope>
    <source>
        <strain evidence="9 10">Bristol N2</strain>
    </source>
</reference>
<dbReference type="PANTHER" id="PTHR21645">
    <property type="entry name" value="GLYCOSYLTRANSFERASE FAMILY 92 PROTEIN"/>
    <property type="match status" value="1"/>
</dbReference>
<evidence type="ECO:0000256" key="7">
    <source>
        <dbReference type="ARBA" id="ARBA00023136"/>
    </source>
</evidence>
<comment type="similarity">
    <text evidence="2 8">Belongs to the glycosyltransferase 92 family.</text>
</comment>
<dbReference type="AlphaFoldDB" id="Q4TT98"/>
<dbReference type="RefSeq" id="NP_001023614.2">
    <property type="nucleotide sequence ID" value="NM_001028443.2"/>
</dbReference>
<dbReference type="Pfam" id="PF01697">
    <property type="entry name" value="Glyco_transf_92"/>
    <property type="match status" value="1"/>
</dbReference>
<evidence type="ECO:0000256" key="5">
    <source>
        <dbReference type="ARBA" id="ARBA00022692"/>
    </source>
</evidence>
<dbReference type="EMBL" id="BX284604">
    <property type="protein sequence ID" value="CCD62012.2"/>
    <property type="molecule type" value="Genomic_DNA"/>
</dbReference>
<keyword evidence="4 8" id="KW-0808">Transferase</keyword>
<dbReference type="UCSC" id="ZK381.8">
    <property type="organism name" value="c. elegans"/>
</dbReference>
<sequence length="524" mass="60771">MRRTKLLVIFLTLLIVVLFYYSFQELKKTIETDISNFESSSQYSTESESEPEPPLKPGLLIDPTRRLTRKLPVSHVFITSAYYYPTSKSLGSNAVAFTMVVDSINFNVENATYNVVGSNGTHTELTVATSQVEGVPTCRYTPVMARTNSVANMTKLKMESNGVIVEIPFKMARYTAPKPVIICISPQFVAEQWQIFMMHIHVANRFGGHLHIYLTSIIDSFFNLMKEYERQGYITLDYWLRMKFSNTKTPYFEPNENIEWRNQAGAQTDCLLQYKEAVEYIAFFDMDDILFPKNYPTYLEEFSAEWALQPDATSVFYGRREHEFLKAESLSEFSFRDLVSSLRSSPTVKRGKVVVKPDRYNSTWIHFSYNEDQGTRRSIDNPTLIHVQRPLQKNGNNNITKVWKMNFGPLNETIRTQDINAIEEDIERIRRIPAVLSIASKLPSADFYLPIVFKCYYDAFYDNAFDHRKAQHGCPNADTCELPQRKEFKCVHSHAKYFSGPHMQPFTYHFANNSFWSWNIGCYQ</sequence>
<dbReference type="InParanoid" id="Q4TT98"/>
<dbReference type="InterPro" id="IPR052012">
    <property type="entry name" value="GTase_92"/>
</dbReference>
<evidence type="ECO:0000313" key="9">
    <source>
        <dbReference type="EMBL" id="CCD62012.2"/>
    </source>
</evidence>
<dbReference type="HOGENOM" id="CLU_028496_1_0_1"/>
<name>Q4TT98_CAEEL</name>
<dbReference type="OrthoDB" id="5809216at2759"/>
<protein>
    <recommendedName>
        <fullName evidence="8">Glycosyltransferase family 92 protein</fullName>
        <ecNumber evidence="8">2.4.1.-</ecNumber>
    </recommendedName>
</protein>
<dbReference type="KEGG" id="cel:CELE_ZK381.8"/>
<evidence type="ECO:0000256" key="2">
    <source>
        <dbReference type="ARBA" id="ARBA00007647"/>
    </source>
</evidence>
<keyword evidence="10" id="KW-1185">Reference proteome</keyword>
<evidence type="ECO:0000256" key="6">
    <source>
        <dbReference type="ARBA" id="ARBA00022989"/>
    </source>
</evidence>
<dbReference type="GO" id="GO:0016757">
    <property type="term" value="F:glycosyltransferase activity"/>
    <property type="evidence" value="ECO:0007669"/>
    <property type="project" value="UniProtKB-UniRule"/>
</dbReference>
<keyword evidence="5" id="KW-0812">Transmembrane</keyword>
<dbReference type="InterPro" id="IPR008166">
    <property type="entry name" value="Glyco_transf_92"/>
</dbReference>
<evidence type="ECO:0000256" key="4">
    <source>
        <dbReference type="ARBA" id="ARBA00022679"/>
    </source>
</evidence>
<evidence type="ECO:0000313" key="10">
    <source>
        <dbReference type="Proteomes" id="UP000001940"/>
    </source>
</evidence>
<dbReference type="eggNOG" id="KOG4735">
    <property type="taxonomic scope" value="Eukaryota"/>
</dbReference>
<keyword evidence="7" id="KW-0472">Membrane</keyword>
<evidence type="ECO:0000256" key="3">
    <source>
        <dbReference type="ARBA" id="ARBA00022676"/>
    </source>
</evidence>
<dbReference type="PANTHER" id="PTHR21645:SF21">
    <property type="entry name" value="GLYCOSYLTRANSFERASE FAMILY 92 PROTEIN"/>
    <property type="match status" value="1"/>
</dbReference>
<keyword evidence="3 8" id="KW-0328">Glycosyltransferase</keyword>